<keyword evidence="1" id="KW-0732">Signal</keyword>
<dbReference type="RefSeq" id="WP_270118364.1">
    <property type="nucleotide sequence ID" value="NZ_BAAAOL010000001.1"/>
</dbReference>
<protein>
    <submittedName>
        <fullName evidence="2">Uncharacterized protein</fullName>
    </submittedName>
</protein>
<gene>
    <name evidence="2" type="ORF">GALLR39Z86_49540</name>
</gene>
<feature type="chain" id="PRO_5040800869" evidence="1">
    <location>
        <begin position="41"/>
        <end position="221"/>
    </location>
</feature>
<accession>A0A9W6LJJ3</accession>
<organism evidence="2 3">
    <name type="scientific">Glycomyces algeriensis</name>
    <dbReference type="NCBI Taxonomy" id="256037"/>
    <lineage>
        <taxon>Bacteria</taxon>
        <taxon>Bacillati</taxon>
        <taxon>Actinomycetota</taxon>
        <taxon>Actinomycetes</taxon>
        <taxon>Glycomycetales</taxon>
        <taxon>Glycomycetaceae</taxon>
        <taxon>Glycomyces</taxon>
    </lineage>
</organism>
<evidence type="ECO:0000256" key="1">
    <source>
        <dbReference type="SAM" id="SignalP"/>
    </source>
</evidence>
<keyword evidence="3" id="KW-1185">Reference proteome</keyword>
<reference evidence="2" key="1">
    <citation type="submission" date="2022-12" db="EMBL/GenBank/DDBJ databases">
        <title>Reference genome sequencing for broad-spectrum identification of bacterial and archaeal isolates by mass spectrometry.</title>
        <authorList>
            <person name="Sekiguchi Y."/>
            <person name="Tourlousse D.M."/>
        </authorList>
    </citation>
    <scope>NUCLEOTIDE SEQUENCE</scope>
    <source>
        <strain evidence="2">LLR39Z86</strain>
    </source>
</reference>
<dbReference type="AlphaFoldDB" id="A0A9W6LJJ3"/>
<dbReference type="Proteomes" id="UP001144313">
    <property type="component" value="Unassembled WGS sequence"/>
</dbReference>
<comment type="caution">
    <text evidence="2">The sequence shown here is derived from an EMBL/GenBank/DDBJ whole genome shotgun (WGS) entry which is preliminary data.</text>
</comment>
<evidence type="ECO:0000313" key="2">
    <source>
        <dbReference type="EMBL" id="GLI45104.1"/>
    </source>
</evidence>
<dbReference type="EMBL" id="BSDT01000001">
    <property type="protein sequence ID" value="GLI45104.1"/>
    <property type="molecule type" value="Genomic_DNA"/>
</dbReference>
<proteinExistence type="predicted"/>
<name>A0A9W6LJJ3_9ACTN</name>
<sequence length="221" mass="23291">MALKQTSRPGLAVLLRKHRLAVVAAMAPLVVLLAAAMTAAAPSGSPEQAAEDPNFRRVALTSLGATFEILGQPEPLGTGAFHGEVDLARHEGEIAMTTANLVLGTANEAGPFGRVSVAIRTQGSTQYEYNPVAESIVFDTGLEFEADAVPGMVTAREHVYLYTNPIRLLPTEPVDEPVFPPFDRTFALPGPVLLWEGEGGVTGAEPVGMLNGLELTITHPA</sequence>
<evidence type="ECO:0000313" key="3">
    <source>
        <dbReference type="Proteomes" id="UP001144313"/>
    </source>
</evidence>
<feature type="signal peptide" evidence="1">
    <location>
        <begin position="1"/>
        <end position="40"/>
    </location>
</feature>